<dbReference type="PROSITE" id="PS00108">
    <property type="entry name" value="PROTEIN_KINASE_ST"/>
    <property type="match status" value="1"/>
</dbReference>
<dbReference type="PROSITE" id="PS50011">
    <property type="entry name" value="PROTEIN_KINASE_DOM"/>
    <property type="match status" value="1"/>
</dbReference>
<accession>A0A0L0VS20</accession>
<feature type="compositionally biased region" description="Polar residues" evidence="7">
    <location>
        <begin position="587"/>
        <end position="599"/>
    </location>
</feature>
<dbReference type="Gene3D" id="3.30.200.20">
    <property type="entry name" value="Phosphorylase Kinase, domain 1"/>
    <property type="match status" value="1"/>
</dbReference>
<keyword evidence="6" id="KW-0460">Magnesium</keyword>
<keyword evidence="2" id="KW-0547">Nucleotide-binding</keyword>
<feature type="region of interest" description="Disordered" evidence="7">
    <location>
        <begin position="697"/>
        <end position="721"/>
    </location>
</feature>
<dbReference type="Proteomes" id="UP000054564">
    <property type="component" value="Unassembled WGS sequence"/>
</dbReference>
<proteinExistence type="predicted"/>
<dbReference type="EMBL" id="AJIL01000025">
    <property type="protein sequence ID" value="KNF02071.1"/>
    <property type="molecule type" value="Genomic_DNA"/>
</dbReference>
<feature type="compositionally biased region" description="Low complexity" evidence="7">
    <location>
        <begin position="100"/>
        <end position="128"/>
    </location>
</feature>
<feature type="compositionally biased region" description="Polar residues" evidence="7">
    <location>
        <begin position="562"/>
        <end position="572"/>
    </location>
</feature>
<gene>
    <name evidence="9" type="ORF">PSTG_04569</name>
</gene>
<evidence type="ECO:0000256" key="6">
    <source>
        <dbReference type="PIRSR" id="PIRSR000615-3"/>
    </source>
</evidence>
<keyword evidence="6" id="KW-0479">Metal-binding</keyword>
<feature type="compositionally biased region" description="Low complexity" evidence="7">
    <location>
        <begin position="697"/>
        <end position="712"/>
    </location>
</feature>
<dbReference type="InterPro" id="IPR008271">
    <property type="entry name" value="Ser/Thr_kinase_AS"/>
</dbReference>
<dbReference type="Pfam" id="PF00069">
    <property type="entry name" value="Pkinase"/>
    <property type="match status" value="1"/>
</dbReference>
<feature type="binding site" evidence="6">
    <location>
        <position position="801"/>
    </location>
    <ligand>
        <name>Mg(2+)</name>
        <dbReference type="ChEBI" id="CHEBI:18420"/>
    </ligand>
</feature>
<evidence type="ECO:0000313" key="9">
    <source>
        <dbReference type="EMBL" id="KNF02071.1"/>
    </source>
</evidence>
<dbReference type="SUPFAM" id="SSF56112">
    <property type="entry name" value="Protein kinase-like (PK-like)"/>
    <property type="match status" value="1"/>
</dbReference>
<dbReference type="InterPro" id="IPR000719">
    <property type="entry name" value="Prot_kinase_dom"/>
</dbReference>
<dbReference type="OrthoDB" id="4062651at2759"/>
<dbReference type="Gene3D" id="1.10.510.10">
    <property type="entry name" value="Transferase(Phosphotransferase) domain 1"/>
    <property type="match status" value="1"/>
</dbReference>
<evidence type="ECO:0000259" key="8">
    <source>
        <dbReference type="PROSITE" id="PS50011"/>
    </source>
</evidence>
<comment type="caution">
    <text evidence="9">The sequence shown here is derived from an EMBL/GenBank/DDBJ whole genome shotgun (WGS) entry which is preliminary data.</text>
</comment>
<keyword evidence="10" id="KW-1185">Reference proteome</keyword>
<evidence type="ECO:0000256" key="2">
    <source>
        <dbReference type="ARBA" id="ARBA00022741"/>
    </source>
</evidence>
<feature type="region of interest" description="Disordered" evidence="7">
    <location>
        <begin position="191"/>
        <end position="459"/>
    </location>
</feature>
<protein>
    <submittedName>
        <fullName evidence="9">TKL protein kinase</fullName>
    </submittedName>
</protein>
<feature type="binding site" evidence="6">
    <location>
        <position position="788"/>
    </location>
    <ligand>
        <name>Mg(2+)</name>
        <dbReference type="ChEBI" id="CHEBI:18420"/>
    </ligand>
</feature>
<feature type="compositionally biased region" description="Basic residues" evidence="7">
    <location>
        <begin position="306"/>
        <end position="321"/>
    </location>
</feature>
<reference evidence="10" key="1">
    <citation type="submission" date="2014-03" db="EMBL/GenBank/DDBJ databases">
        <title>The Genome Sequence of Puccinia striiformis f. sp. tritici PST-78.</title>
        <authorList>
            <consortium name="The Broad Institute Genome Sequencing Platform"/>
            <person name="Cuomo C."/>
            <person name="Hulbert S."/>
            <person name="Chen X."/>
            <person name="Walker B."/>
            <person name="Young S.K."/>
            <person name="Zeng Q."/>
            <person name="Gargeya S."/>
            <person name="Fitzgerald M."/>
            <person name="Haas B."/>
            <person name="Abouelleil A."/>
            <person name="Alvarado L."/>
            <person name="Arachchi H.M."/>
            <person name="Berlin A.M."/>
            <person name="Chapman S.B."/>
            <person name="Goldberg J."/>
            <person name="Griggs A."/>
            <person name="Gujja S."/>
            <person name="Hansen M."/>
            <person name="Howarth C."/>
            <person name="Imamovic A."/>
            <person name="Larimer J."/>
            <person name="McCowan C."/>
            <person name="Montmayeur A."/>
            <person name="Murphy C."/>
            <person name="Neiman D."/>
            <person name="Pearson M."/>
            <person name="Priest M."/>
            <person name="Roberts A."/>
            <person name="Saif S."/>
            <person name="Shea T."/>
            <person name="Sisk P."/>
            <person name="Sykes S."/>
            <person name="Wortman J."/>
            <person name="Nusbaum C."/>
            <person name="Birren B."/>
        </authorList>
    </citation>
    <scope>NUCLEOTIDE SEQUENCE [LARGE SCALE GENOMIC DNA]</scope>
    <source>
        <strain evidence="10">race PST-78</strain>
    </source>
</reference>
<name>A0A0L0VS20_9BASI</name>
<feature type="compositionally biased region" description="Polar residues" evidence="7">
    <location>
        <begin position="344"/>
        <end position="378"/>
    </location>
</feature>
<keyword evidence="3 9" id="KW-0418">Kinase</keyword>
<evidence type="ECO:0000256" key="1">
    <source>
        <dbReference type="ARBA" id="ARBA00022679"/>
    </source>
</evidence>
<keyword evidence="4" id="KW-0067">ATP-binding</keyword>
<dbReference type="InterPro" id="IPR051681">
    <property type="entry name" value="Ser/Thr_Kinases-Pseudokinases"/>
</dbReference>
<feature type="compositionally biased region" description="Low complexity" evidence="7">
    <location>
        <begin position="408"/>
        <end position="424"/>
    </location>
</feature>
<evidence type="ECO:0000256" key="5">
    <source>
        <dbReference type="PIRSR" id="PIRSR000615-1"/>
    </source>
</evidence>
<dbReference type="AlphaFoldDB" id="A0A0L0VS20"/>
<evidence type="ECO:0000313" key="10">
    <source>
        <dbReference type="Proteomes" id="UP000054564"/>
    </source>
</evidence>
<dbReference type="GO" id="GO:0046872">
    <property type="term" value="F:metal ion binding"/>
    <property type="evidence" value="ECO:0007669"/>
    <property type="project" value="UniProtKB-KW"/>
</dbReference>
<evidence type="ECO:0000256" key="7">
    <source>
        <dbReference type="SAM" id="MobiDB-lite"/>
    </source>
</evidence>
<feature type="compositionally biased region" description="Low complexity" evidence="7">
    <location>
        <begin position="21"/>
        <end position="37"/>
    </location>
</feature>
<evidence type="ECO:0000256" key="3">
    <source>
        <dbReference type="ARBA" id="ARBA00022777"/>
    </source>
</evidence>
<organism evidence="9 10">
    <name type="scientific">Puccinia striiformis f. sp. tritici PST-78</name>
    <dbReference type="NCBI Taxonomy" id="1165861"/>
    <lineage>
        <taxon>Eukaryota</taxon>
        <taxon>Fungi</taxon>
        <taxon>Dikarya</taxon>
        <taxon>Basidiomycota</taxon>
        <taxon>Pucciniomycotina</taxon>
        <taxon>Pucciniomycetes</taxon>
        <taxon>Pucciniales</taxon>
        <taxon>Pucciniaceae</taxon>
        <taxon>Puccinia</taxon>
    </lineage>
</organism>
<dbReference type="SMART" id="SM00220">
    <property type="entry name" value="S_TKc"/>
    <property type="match status" value="1"/>
</dbReference>
<feature type="domain" description="Protein kinase" evidence="8">
    <location>
        <begin position="627"/>
        <end position="924"/>
    </location>
</feature>
<feature type="active site" description="Proton acceptor" evidence="5">
    <location>
        <position position="783"/>
    </location>
</feature>
<dbReference type="PANTHER" id="PTHR44329">
    <property type="entry name" value="SERINE/THREONINE-PROTEIN KINASE TNNI3K-RELATED"/>
    <property type="match status" value="1"/>
</dbReference>
<feature type="compositionally biased region" description="Basic residues" evidence="7">
    <location>
        <begin position="333"/>
        <end position="343"/>
    </location>
</feature>
<dbReference type="GO" id="GO:0004674">
    <property type="term" value="F:protein serine/threonine kinase activity"/>
    <property type="evidence" value="ECO:0007669"/>
    <property type="project" value="TreeGrafter"/>
</dbReference>
<evidence type="ECO:0000256" key="4">
    <source>
        <dbReference type="ARBA" id="ARBA00022840"/>
    </source>
</evidence>
<dbReference type="PANTHER" id="PTHR44329:SF288">
    <property type="entry name" value="MITOGEN-ACTIVATED PROTEIN KINASE KINASE KINASE 20"/>
    <property type="match status" value="1"/>
</dbReference>
<dbReference type="STRING" id="1165861.A0A0L0VS20"/>
<feature type="compositionally biased region" description="Polar residues" evidence="7">
    <location>
        <begin position="191"/>
        <end position="206"/>
    </location>
</feature>
<sequence>MKNRTTKRQKMGERIHSTRYSADSDSADSAADQESSSRTFLSALQPNADYSRKLVNRRQLDQCTKPARMITRGNSKKRKRTRTSQSAENDHQQVMVLLKNNNNNNNQDSFTQTQSRSSASSSQDTSTTHSANYYINQASKTQLLRLRRDQLIQLIKTTTTAAGDHELVEEMNKEALTAFIIEARTSIIFPSQSQPTYSTRRTGPNSRDQEENPLSQPCPMTRLQTRVKSLPDRNTNDSSRTRPQQRKSTTELDSTLPMTTTRKTRSATQANNQSMINSSSSNSLNWSSSINSQEEQEPSVETSTRTPRRYSNRRKAVKFIGHRSGGPTPIAYRTRRSSNHRSVTRPSFSVKSRNARGTTTPNNRSLSQHELITPTRSSTTRKLRNGKVIPLKRMIGDPAHDDDDEDLSLSLANTSSTTTTTSEHLSTEDHPDQDGPETIDVCSTHSNQSSNSDDDHFDIAEDDDDAIQIDSEEEEQEGDDDDDETLVDLSQATSKGLLRLKRDNLVKLCEEREIEAEGTKKDLVQHLLAWRNTNEVPSSDLPHHPSSPDTSMHSEEKEEDSTPTAKSSSVSVLPTGEGTCSRPIILESSTNIPKGSGSTKNNVENLGELLDLESLNLQDKEIQSDQLTKLELIGSGGFKDVYRGIYKRIIPVAIAEIRGHLTEMDLKELRILRDLRHLNIVRFIGVCVPIHPLPSSSTELETSLDPTTTTGTKVEKPTSAHRPPPIMVVTEICTNGDLFDYLRKTSNPGLLVICKIFKDICNGLEYLHSTNVATGKTIIIHRDLKSSNVLITSNGVAKLNDFGLARIKNSTRSMVKSLVGTVNWQAPELWVAHPRYNEKVDVYSAGLVLWEMLQWHQPIKRYPFEGQNEHAIYQDVGHRQLRPPTAGMRRQWGDRILNLVEKLWAQNPVDRPKMDWVIEELDLIVEEYKTKKSSSSS</sequence>
<feature type="region of interest" description="Disordered" evidence="7">
    <location>
        <begin position="1"/>
        <end position="128"/>
    </location>
</feature>
<dbReference type="CDD" id="cd13999">
    <property type="entry name" value="STKc_MAP3K-like"/>
    <property type="match status" value="1"/>
</dbReference>
<dbReference type="GO" id="GO:0005524">
    <property type="term" value="F:ATP binding"/>
    <property type="evidence" value="ECO:0007669"/>
    <property type="project" value="UniProtKB-KW"/>
</dbReference>
<keyword evidence="1" id="KW-0808">Transferase</keyword>
<feature type="compositionally biased region" description="Low complexity" evidence="7">
    <location>
        <begin position="271"/>
        <end position="292"/>
    </location>
</feature>
<feature type="region of interest" description="Disordered" evidence="7">
    <location>
        <begin position="534"/>
        <end position="599"/>
    </location>
</feature>
<feature type="compositionally biased region" description="Polar residues" evidence="7">
    <location>
        <begin position="251"/>
        <end position="270"/>
    </location>
</feature>
<dbReference type="InterPro" id="IPR011009">
    <property type="entry name" value="Kinase-like_dom_sf"/>
</dbReference>